<dbReference type="Proteomes" id="UP000030730">
    <property type="component" value="Genome"/>
</dbReference>
<protein>
    <recommendedName>
        <fullName evidence="1">DUF3797 domain-containing protein</fullName>
    </recommendedName>
</protein>
<keyword evidence="3" id="KW-1185">Reference proteome</keyword>
<dbReference type="GeneID" id="26647073"/>
<reference evidence="2 3" key="1">
    <citation type="submission" date="2014-12" db="EMBL/GenBank/DDBJ databases">
        <title>Whole Genome Sequence and Molecular Characterization of Siphoviridae / Myoviridae Phage Infecting Clostridium difficile.</title>
        <authorList>
            <person name="Monot M."/>
        </authorList>
    </citation>
    <scope>NUCLEOTIDE SEQUENCE [LARGE SCALE GENOMIC DNA]</scope>
</reference>
<evidence type="ECO:0000313" key="2">
    <source>
        <dbReference type="EMBL" id="CEK40372.1"/>
    </source>
</evidence>
<dbReference type="Pfam" id="PF12677">
    <property type="entry name" value="DUF3797"/>
    <property type="match status" value="1"/>
</dbReference>
<proteinExistence type="predicted"/>
<dbReference type="RefSeq" id="YP_009214171.1">
    <property type="nucleotide sequence ID" value="NC_028958.1"/>
</dbReference>
<dbReference type="InterPro" id="IPR024256">
    <property type="entry name" value="DUF3797"/>
</dbReference>
<gene>
    <name evidence="2" type="ORF">PHICD146_20043</name>
</gene>
<dbReference type="EMBL" id="LN681536">
    <property type="protein sequence ID" value="CEK40372.1"/>
    <property type="molecule type" value="Genomic_DNA"/>
</dbReference>
<name>A0A0A8WEB8_9CAUD</name>
<evidence type="ECO:0000313" key="3">
    <source>
        <dbReference type="Proteomes" id="UP000030730"/>
    </source>
</evidence>
<organism evidence="2 3">
    <name type="scientific">Clostridium phage phiCD146</name>
    <dbReference type="NCBI Taxonomy" id="1582151"/>
    <lineage>
        <taxon>Viruses</taxon>
        <taxon>Duplodnaviria</taxon>
        <taxon>Heunggongvirae</taxon>
        <taxon>Uroviricota</taxon>
        <taxon>Caudoviricetes</taxon>
        <taxon>Leicestervirus</taxon>
        <taxon>Leicestervirus CD146</taxon>
    </lineage>
</organism>
<sequence length="57" mass="6605">MKMINVFKLLSMYCFCPECGSDELGEGEGSLIVDEYTFHRKCKCGFDMIVDEREDKI</sequence>
<accession>A0A0A8WEB8</accession>
<dbReference type="KEGG" id="vg:26647073"/>
<feature type="domain" description="DUF3797" evidence="1">
    <location>
        <begin position="1"/>
        <end position="47"/>
    </location>
</feature>
<evidence type="ECO:0000259" key="1">
    <source>
        <dbReference type="Pfam" id="PF12677"/>
    </source>
</evidence>